<evidence type="ECO:0000313" key="3">
    <source>
        <dbReference type="EMBL" id="AVI06300.1"/>
    </source>
</evidence>
<sequence length="477" mass="54869">MEFKLGHIPFIEEKQLNYKRLEFADITGLVPILSEQQLETVALQIKKNKKKLSEYSTDYIINVIDQAIHILLDRNSPWRSQVEEVIPQITGYSYETIKVGFTKYLSRFRKHELSRFLTEDFTNPNILNQFVPNSKGGYSKAISSDIVTHLWSGNVPGLPLWSLISSLLVKSGNICKLPKSEPFIGSWFAQIINEIDPTIGACIAVLYWQGGVTDIERVAIKHSDIIIGYGDNNTLNEVSKRIPVTKRFLSYNEKISLAIISKEALKPNKVKSLAQDIALEIIRYDQQGCYSPQMIFIESSLKITPKMFAQMIKSALQQLELQYPLHTLSIDESMERLNRLKDEEMKSLFNNNREVYTNKDSSWVLIYQEELQFTPSPLNRFIRIMPFDDIHNLVHIFSPFKNYLQTVGIAASVETTFKWCEKLANIGANRFSSINSMTLPEAAWHHDGGFNLKDLVFYVDIEQSLLQKSERYTTYEI</sequence>
<dbReference type="EMBL" id="CP014567">
    <property type="protein sequence ID" value="AVI06300.1"/>
    <property type="molecule type" value="Genomic_DNA"/>
</dbReference>
<evidence type="ECO:0000313" key="4">
    <source>
        <dbReference type="EMBL" id="MCM5672859.1"/>
    </source>
</evidence>
<protein>
    <recommendedName>
        <fullName evidence="2">Acyl-CoA reductase</fullName>
        <ecNumber evidence="2">1.2.1.50</ecNumber>
    </recommendedName>
</protein>
<reference evidence="4 5" key="2">
    <citation type="submission" date="2022-06" db="EMBL/GenBank/DDBJ databases">
        <title>Staphylococcus hominis ShoR14 genome sequence.</title>
        <authorList>
            <person name="Yeo C.C."/>
            <person name="Chew C.H."/>
            <person name="Che Hamzah A.M."/>
            <person name="Al-Trad E.I."/>
        </authorList>
    </citation>
    <scope>NUCLEOTIDE SEQUENCE [LARGE SCALE GENOMIC DNA]</scope>
    <source>
        <strain evidence="4 5">ShoR14</strain>
    </source>
</reference>
<dbReference type="PIRSF" id="PIRSF009414">
    <property type="entry name" value="LuxC"/>
    <property type="match status" value="1"/>
</dbReference>
<dbReference type="InterPro" id="IPR008670">
    <property type="entry name" value="CoA_reduct_LuxC"/>
</dbReference>
<dbReference type="GO" id="GO:0008218">
    <property type="term" value="P:bioluminescence"/>
    <property type="evidence" value="ECO:0007669"/>
    <property type="project" value="InterPro"/>
</dbReference>
<dbReference type="GO" id="GO:0050062">
    <property type="term" value="F:long-chain-fatty-acyl-CoA reductase activity"/>
    <property type="evidence" value="ECO:0007669"/>
    <property type="project" value="UniProtKB-EC"/>
</dbReference>
<proteinExistence type="inferred from homology"/>
<accession>A0A3S7GVM7</accession>
<dbReference type="EMBL" id="JAGHKT020000013">
    <property type="protein sequence ID" value="MCM5672859.1"/>
    <property type="molecule type" value="Genomic_DNA"/>
</dbReference>
<dbReference type="GO" id="GO:0003995">
    <property type="term" value="F:acyl-CoA dehydrogenase activity"/>
    <property type="evidence" value="ECO:0007669"/>
    <property type="project" value="InterPro"/>
</dbReference>
<dbReference type="AlphaFoldDB" id="A0A3S7GVM7"/>
<dbReference type="CDD" id="cd07080">
    <property type="entry name" value="ALDH_Acyl-CoA-Red_LuxC"/>
    <property type="match status" value="1"/>
</dbReference>
<name>A0A3S7GVM7_STAHO</name>
<dbReference type="RefSeq" id="WP_017174757.1">
    <property type="nucleotide sequence ID" value="NZ_CP014107.1"/>
</dbReference>
<dbReference type="EC" id="1.2.1.50" evidence="2"/>
<organism evidence="3">
    <name type="scientific">Staphylococcus hominis</name>
    <dbReference type="NCBI Taxonomy" id="1290"/>
    <lineage>
        <taxon>Bacteria</taxon>
        <taxon>Bacillati</taxon>
        <taxon>Bacillota</taxon>
        <taxon>Bacilli</taxon>
        <taxon>Bacillales</taxon>
        <taxon>Staphylococcaceae</taxon>
        <taxon>Staphylococcus</taxon>
    </lineage>
</organism>
<keyword evidence="2" id="KW-0560">Oxidoreductase</keyword>
<evidence type="ECO:0000256" key="1">
    <source>
        <dbReference type="ARBA" id="ARBA00022857"/>
    </source>
</evidence>
<reference evidence="3" key="1">
    <citation type="submission" date="2016-02" db="EMBL/GenBank/DDBJ databases">
        <title>Genomic sequence of a clinical Staphylococcus hominis isolate.</title>
        <authorList>
            <person name="McClure J.M."/>
            <person name="Zhang K."/>
        </authorList>
    </citation>
    <scope>NUCLEOTIDE SEQUENCE</scope>
    <source>
        <strain evidence="3">C34847</strain>
    </source>
</reference>
<dbReference type="Pfam" id="PF05893">
    <property type="entry name" value="LuxC"/>
    <property type="match status" value="1"/>
</dbReference>
<keyword evidence="5" id="KW-1185">Reference proteome</keyword>
<keyword evidence="1 2" id="KW-0521">NADP</keyword>
<dbReference type="Proteomes" id="UP000665944">
    <property type="component" value="Unassembled WGS sequence"/>
</dbReference>
<comment type="similarity">
    <text evidence="2">Belongs to the LuxC family.</text>
</comment>
<evidence type="ECO:0000256" key="2">
    <source>
        <dbReference type="PIRNR" id="PIRNR009414"/>
    </source>
</evidence>
<gene>
    <name evidence="3" type="ORF">AZE34_05875</name>
    <name evidence="4" type="ORF">J7T32_008915</name>
</gene>
<evidence type="ECO:0000313" key="5">
    <source>
        <dbReference type="Proteomes" id="UP000665944"/>
    </source>
</evidence>
<comment type="catalytic activity">
    <reaction evidence="2">
        <text>a long-chain fatty aldehyde + NADP(+) + CoA = a long-chain fatty acyl-CoA + NADPH + H(+)</text>
        <dbReference type="Rhea" id="RHEA:15437"/>
        <dbReference type="ChEBI" id="CHEBI:15378"/>
        <dbReference type="ChEBI" id="CHEBI:17176"/>
        <dbReference type="ChEBI" id="CHEBI:57287"/>
        <dbReference type="ChEBI" id="CHEBI:57783"/>
        <dbReference type="ChEBI" id="CHEBI:58349"/>
        <dbReference type="ChEBI" id="CHEBI:83139"/>
        <dbReference type="EC" id="1.2.1.50"/>
    </reaction>
</comment>